<evidence type="ECO:0000313" key="2">
    <source>
        <dbReference type="EMBL" id="SNY55390.1"/>
    </source>
</evidence>
<keyword evidence="1" id="KW-1133">Transmembrane helix</keyword>
<dbReference type="Proteomes" id="UP000219612">
    <property type="component" value="Unassembled WGS sequence"/>
</dbReference>
<proteinExistence type="predicted"/>
<evidence type="ECO:0000313" key="3">
    <source>
        <dbReference type="Proteomes" id="UP000219612"/>
    </source>
</evidence>
<keyword evidence="1" id="KW-0472">Membrane</keyword>
<evidence type="ECO:0000256" key="1">
    <source>
        <dbReference type="SAM" id="Phobius"/>
    </source>
</evidence>
<organism evidence="2 3">
    <name type="scientific">Paractinoplanes atraurantiacus</name>
    <dbReference type="NCBI Taxonomy" id="1036182"/>
    <lineage>
        <taxon>Bacteria</taxon>
        <taxon>Bacillati</taxon>
        <taxon>Actinomycetota</taxon>
        <taxon>Actinomycetes</taxon>
        <taxon>Micromonosporales</taxon>
        <taxon>Micromonosporaceae</taxon>
        <taxon>Paractinoplanes</taxon>
    </lineage>
</organism>
<dbReference type="Pfam" id="PF19744">
    <property type="entry name" value="DUF6232"/>
    <property type="match status" value="1"/>
</dbReference>
<sequence>MGVAAVTRIYYRGPDAVVTSDHIVWLTEPVRSFPRRELRELGIVRAAPPPASAGARVLAGVSVLVAVVATGAAAYADSTTMWVTAAIIDVVAVICVWGALGRRTRTWEIHAKHHGAEVVVYASRDDRVFHQVQRAIRRSMEMA</sequence>
<accession>A0A285J4X1</accession>
<dbReference type="InterPro" id="IPR045629">
    <property type="entry name" value="DUF6232"/>
</dbReference>
<keyword evidence="3" id="KW-1185">Reference proteome</keyword>
<feature type="transmembrane region" description="Helical" evidence="1">
    <location>
        <begin position="57"/>
        <end position="76"/>
    </location>
</feature>
<name>A0A285J4X1_9ACTN</name>
<gene>
    <name evidence="2" type="ORF">SAMN05421748_116129</name>
</gene>
<feature type="transmembrane region" description="Helical" evidence="1">
    <location>
        <begin position="82"/>
        <end position="100"/>
    </location>
</feature>
<dbReference type="EMBL" id="OBDY01000016">
    <property type="protein sequence ID" value="SNY55390.1"/>
    <property type="molecule type" value="Genomic_DNA"/>
</dbReference>
<keyword evidence="1" id="KW-0812">Transmembrane</keyword>
<protein>
    <submittedName>
        <fullName evidence="2">Uncharacterized protein</fullName>
    </submittedName>
</protein>
<reference evidence="2 3" key="1">
    <citation type="submission" date="2017-09" db="EMBL/GenBank/DDBJ databases">
        <authorList>
            <person name="Ehlers B."/>
            <person name="Leendertz F.H."/>
        </authorList>
    </citation>
    <scope>NUCLEOTIDE SEQUENCE [LARGE SCALE GENOMIC DNA]</scope>
    <source>
        <strain evidence="2 3">CGMCC 4.6857</strain>
    </source>
</reference>
<dbReference type="AlphaFoldDB" id="A0A285J4X1"/>